<evidence type="ECO:0000256" key="7">
    <source>
        <dbReference type="ARBA" id="ARBA00031828"/>
    </source>
</evidence>
<dbReference type="PIRSF" id="PIRSF004682">
    <property type="entry name" value="GmhB"/>
    <property type="match status" value="1"/>
</dbReference>
<dbReference type="SUPFAM" id="SSF56784">
    <property type="entry name" value="HAD-like"/>
    <property type="match status" value="1"/>
</dbReference>
<dbReference type="PANTHER" id="PTHR42891">
    <property type="entry name" value="D-GLYCERO-BETA-D-MANNO-HEPTOSE-1,7-BISPHOSPHATE 7-PHOSPHATASE"/>
    <property type="match status" value="1"/>
</dbReference>
<keyword evidence="6" id="KW-0119">Carbohydrate metabolism</keyword>
<protein>
    <recommendedName>
        <fullName evidence="7">D,D-heptose 1,7-bisphosphate phosphatase</fullName>
    </recommendedName>
</protein>
<dbReference type="NCBIfam" id="NF006506">
    <property type="entry name" value="PRK08942.1"/>
    <property type="match status" value="1"/>
</dbReference>
<keyword evidence="4" id="KW-0479">Metal-binding</keyword>
<name>A0A382C8E0_9ZZZZ</name>
<organism evidence="8">
    <name type="scientific">marine metagenome</name>
    <dbReference type="NCBI Taxonomy" id="408172"/>
    <lineage>
        <taxon>unclassified sequences</taxon>
        <taxon>metagenomes</taxon>
        <taxon>ecological metagenomes</taxon>
    </lineage>
</organism>
<evidence type="ECO:0000256" key="6">
    <source>
        <dbReference type="ARBA" id="ARBA00023277"/>
    </source>
</evidence>
<evidence type="ECO:0000256" key="3">
    <source>
        <dbReference type="ARBA" id="ARBA00022490"/>
    </source>
</evidence>
<keyword evidence="5" id="KW-0378">Hydrolase</keyword>
<evidence type="ECO:0000256" key="2">
    <source>
        <dbReference type="ARBA" id="ARBA00005628"/>
    </source>
</evidence>
<comment type="similarity">
    <text evidence="2">Belongs to the GmhB family.</text>
</comment>
<proteinExistence type="inferred from homology"/>
<dbReference type="Pfam" id="PF13242">
    <property type="entry name" value="Hydrolase_like"/>
    <property type="match status" value="1"/>
</dbReference>
<keyword evidence="3" id="KW-0963">Cytoplasm</keyword>
<accession>A0A382C8E0</accession>
<dbReference type="PANTHER" id="PTHR42891:SF1">
    <property type="entry name" value="D-GLYCERO-BETA-D-MANNO-HEPTOSE-1,7-BISPHOSPHATE 7-PHOSPHATASE"/>
    <property type="match status" value="1"/>
</dbReference>
<sequence>VDRYKSKFVVLDRDGVINEDLFDYVLKPEQFEFIGGSLQALINLTSSGYEIVVVTNQACIGAGLVSPESIVKVNEYMKKEVEENGGRIKGVFMCPHKQGGGCNCRKPKPGLLLKAEKELGISLGGAYFVGDKLSDVEAAISFGCKPILVKTGYGLNTLSAPGLPENLECFKDLAEFVRNFLGK</sequence>
<dbReference type="Gene3D" id="3.40.50.1000">
    <property type="entry name" value="HAD superfamily/HAD-like"/>
    <property type="match status" value="1"/>
</dbReference>
<reference evidence="8" key="1">
    <citation type="submission" date="2018-05" db="EMBL/GenBank/DDBJ databases">
        <authorList>
            <person name="Lanie J.A."/>
            <person name="Ng W.-L."/>
            <person name="Kazmierczak K.M."/>
            <person name="Andrzejewski T.M."/>
            <person name="Davidsen T.M."/>
            <person name="Wayne K.J."/>
            <person name="Tettelin H."/>
            <person name="Glass J.I."/>
            <person name="Rusch D."/>
            <person name="Podicherti R."/>
            <person name="Tsui H.-C.T."/>
            <person name="Winkler M.E."/>
        </authorList>
    </citation>
    <scope>NUCLEOTIDE SEQUENCE</scope>
</reference>
<evidence type="ECO:0000256" key="4">
    <source>
        <dbReference type="ARBA" id="ARBA00022723"/>
    </source>
</evidence>
<dbReference type="GO" id="GO:0016791">
    <property type="term" value="F:phosphatase activity"/>
    <property type="evidence" value="ECO:0007669"/>
    <property type="project" value="InterPro"/>
</dbReference>
<dbReference type="InterPro" id="IPR006549">
    <property type="entry name" value="HAD-SF_hydro_IIIA"/>
</dbReference>
<dbReference type="InterPro" id="IPR036412">
    <property type="entry name" value="HAD-like_sf"/>
</dbReference>
<evidence type="ECO:0000256" key="1">
    <source>
        <dbReference type="ARBA" id="ARBA00004496"/>
    </source>
</evidence>
<evidence type="ECO:0000313" key="8">
    <source>
        <dbReference type="EMBL" id="SVB22330.1"/>
    </source>
</evidence>
<dbReference type="InterPro" id="IPR004446">
    <property type="entry name" value="Heptose_bisP_phosphatase"/>
</dbReference>
<comment type="subcellular location">
    <subcellularLocation>
        <location evidence="1">Cytoplasm</location>
    </subcellularLocation>
</comment>
<dbReference type="CDD" id="cd07503">
    <property type="entry name" value="HAD_HisB-N"/>
    <property type="match status" value="1"/>
</dbReference>
<dbReference type="InterPro" id="IPR023214">
    <property type="entry name" value="HAD_sf"/>
</dbReference>
<dbReference type="GO" id="GO:0005975">
    <property type="term" value="P:carbohydrate metabolic process"/>
    <property type="evidence" value="ECO:0007669"/>
    <property type="project" value="InterPro"/>
</dbReference>
<dbReference type="GO" id="GO:0005737">
    <property type="term" value="C:cytoplasm"/>
    <property type="evidence" value="ECO:0007669"/>
    <property type="project" value="UniProtKB-SubCell"/>
</dbReference>
<feature type="non-terminal residue" evidence="8">
    <location>
        <position position="1"/>
    </location>
</feature>
<dbReference type="AlphaFoldDB" id="A0A382C8E0"/>
<dbReference type="NCBIfam" id="TIGR01656">
    <property type="entry name" value="Histidinol-ppas"/>
    <property type="match status" value="1"/>
</dbReference>
<gene>
    <name evidence="8" type="ORF">METZ01_LOCUS175184</name>
</gene>
<dbReference type="NCBIfam" id="TIGR01662">
    <property type="entry name" value="HAD-SF-IIIA"/>
    <property type="match status" value="1"/>
</dbReference>
<dbReference type="InterPro" id="IPR006543">
    <property type="entry name" value="Histidinol-phos"/>
</dbReference>
<evidence type="ECO:0000256" key="5">
    <source>
        <dbReference type="ARBA" id="ARBA00022801"/>
    </source>
</evidence>
<dbReference type="EMBL" id="UINC01033287">
    <property type="protein sequence ID" value="SVB22330.1"/>
    <property type="molecule type" value="Genomic_DNA"/>
</dbReference>
<dbReference type="GO" id="GO:0046872">
    <property type="term" value="F:metal ion binding"/>
    <property type="evidence" value="ECO:0007669"/>
    <property type="project" value="UniProtKB-KW"/>
</dbReference>